<name>A0A1F7ULJ8_9BACT</name>
<gene>
    <name evidence="2" type="ORF">A3E39_04215</name>
</gene>
<dbReference type="Proteomes" id="UP000176603">
    <property type="component" value="Unassembled WGS sequence"/>
</dbReference>
<protein>
    <submittedName>
        <fullName evidence="2">Uncharacterized protein</fullName>
    </submittedName>
</protein>
<organism evidence="2 3">
    <name type="scientific">Candidatus Uhrbacteria bacterium RIFCSPHIGHO2_12_FULL_60_25</name>
    <dbReference type="NCBI Taxonomy" id="1802399"/>
    <lineage>
        <taxon>Bacteria</taxon>
        <taxon>Candidatus Uhriibacteriota</taxon>
    </lineage>
</organism>
<dbReference type="AlphaFoldDB" id="A0A1F7ULJ8"/>
<dbReference type="EMBL" id="MGEH01000017">
    <property type="protein sequence ID" value="OGL79139.1"/>
    <property type="molecule type" value="Genomic_DNA"/>
</dbReference>
<feature type="region of interest" description="Disordered" evidence="1">
    <location>
        <begin position="1"/>
        <end position="38"/>
    </location>
</feature>
<evidence type="ECO:0000313" key="3">
    <source>
        <dbReference type="Proteomes" id="UP000176603"/>
    </source>
</evidence>
<feature type="compositionally biased region" description="Basic and acidic residues" evidence="1">
    <location>
        <begin position="20"/>
        <end position="38"/>
    </location>
</feature>
<comment type="caution">
    <text evidence="2">The sequence shown here is derived from an EMBL/GenBank/DDBJ whole genome shotgun (WGS) entry which is preliminary data.</text>
</comment>
<evidence type="ECO:0000256" key="1">
    <source>
        <dbReference type="SAM" id="MobiDB-lite"/>
    </source>
</evidence>
<sequence>MKNRSFDLKSESCKFGTGVHDPRDRVDRTSSDDGGRTVRDAGLFARPNLVLSDSYCSHLIKEMILGSGLLGQFVKHAQSGTGGGSHYAEMV</sequence>
<feature type="compositionally biased region" description="Basic and acidic residues" evidence="1">
    <location>
        <begin position="1"/>
        <end position="12"/>
    </location>
</feature>
<reference evidence="2 3" key="1">
    <citation type="journal article" date="2016" name="Nat. Commun.">
        <title>Thousands of microbial genomes shed light on interconnected biogeochemical processes in an aquifer system.</title>
        <authorList>
            <person name="Anantharaman K."/>
            <person name="Brown C.T."/>
            <person name="Hug L.A."/>
            <person name="Sharon I."/>
            <person name="Castelle C.J."/>
            <person name="Probst A.J."/>
            <person name="Thomas B.C."/>
            <person name="Singh A."/>
            <person name="Wilkins M.J."/>
            <person name="Karaoz U."/>
            <person name="Brodie E.L."/>
            <person name="Williams K.H."/>
            <person name="Hubbard S.S."/>
            <person name="Banfield J.F."/>
        </authorList>
    </citation>
    <scope>NUCLEOTIDE SEQUENCE [LARGE SCALE GENOMIC DNA]</scope>
</reference>
<evidence type="ECO:0000313" key="2">
    <source>
        <dbReference type="EMBL" id="OGL79139.1"/>
    </source>
</evidence>
<proteinExistence type="predicted"/>
<accession>A0A1F7ULJ8</accession>